<dbReference type="InterPro" id="IPR021317">
    <property type="entry name" value="DUF2917"/>
</dbReference>
<dbReference type="EMBL" id="CP157355">
    <property type="protein sequence ID" value="XBM02279.1"/>
    <property type="molecule type" value="Genomic_DNA"/>
</dbReference>
<dbReference type="AlphaFoldDB" id="A0AAU7FFF4"/>
<accession>A0AAU7FFF4</accession>
<name>A0AAU7FFF4_9NEIS</name>
<dbReference type="RefSeq" id="WP_348946555.1">
    <property type="nucleotide sequence ID" value="NZ_CP157355.1"/>
</dbReference>
<protein>
    <submittedName>
        <fullName evidence="1">DUF2917 domain-containing protein</fullName>
    </submittedName>
</protein>
<dbReference type="KEGG" id="cmav:ABHF33_08435"/>
<organism evidence="1">
    <name type="scientific">Chitinibacter mangrovi</name>
    <dbReference type="NCBI Taxonomy" id="3153927"/>
    <lineage>
        <taxon>Bacteria</taxon>
        <taxon>Pseudomonadati</taxon>
        <taxon>Pseudomonadota</taxon>
        <taxon>Betaproteobacteria</taxon>
        <taxon>Neisseriales</taxon>
        <taxon>Chitinibacteraceae</taxon>
        <taxon>Chitinibacter</taxon>
    </lineage>
</organism>
<gene>
    <name evidence="1" type="ORF">ABHF33_08435</name>
</gene>
<proteinExistence type="predicted"/>
<sequence>MERYLKLQLEHHELLLARLGRDARLCCDSGQVWLASNRHPQDVVLQAGEQYLLGAGQILIEGQGELRFCADELDIRPYFQTLPHREQ</sequence>
<dbReference type="Pfam" id="PF11142">
    <property type="entry name" value="DUF2917"/>
    <property type="match status" value="1"/>
</dbReference>
<evidence type="ECO:0000313" key="1">
    <source>
        <dbReference type="EMBL" id="XBM02279.1"/>
    </source>
</evidence>
<reference evidence="1" key="1">
    <citation type="submission" date="2024-05" db="EMBL/GenBank/DDBJ databases">
        <authorList>
            <person name="Yang L."/>
            <person name="Pan L."/>
        </authorList>
    </citation>
    <scope>NUCLEOTIDE SEQUENCE</scope>
    <source>
        <strain evidence="1">FCG-7</strain>
    </source>
</reference>